<reference evidence="6 7" key="1">
    <citation type="submission" date="2019-11" db="EMBL/GenBank/DDBJ databases">
        <authorList>
            <person name="Cho J.-C."/>
        </authorList>
    </citation>
    <scope>NUCLEOTIDE SEQUENCE [LARGE SCALE GENOMIC DNA]</scope>
    <source>
        <strain evidence="5 6">JH1073</strain>
        <strain evidence="4 7">JH702</strain>
    </source>
</reference>
<evidence type="ECO:0000313" key="4">
    <source>
        <dbReference type="EMBL" id="MDG0868158.1"/>
    </source>
</evidence>
<dbReference type="Proteomes" id="UP001321249">
    <property type="component" value="Unassembled WGS sequence"/>
</dbReference>
<comment type="similarity">
    <text evidence="1">Belongs to the aldehyde dehydrogenase family.</text>
</comment>
<protein>
    <submittedName>
        <fullName evidence="5">Aldehyde dehydrogenase family protein</fullName>
    </submittedName>
</protein>
<sequence>MTDNSSAKTHQNFIGGKWQDSISGQVYPVANPAHTSQVVGNFQSSLPQDAENAIAAADAAAKDWASMPAPQRGAILYKALDIFGRRAQELAEAITMEEGKPIADAMGEVKRAMNIIEYAAGEGRRLFGYTTPSELPDTVAYTVKRPLGVVALITPWNFPLAIPVWKLAPCLIAGNTVVYKPASATPLTAVKTVEIFEEAGLPPGVLNFITGPGSSIGNTLVEDPRVAGISFTGSTEIGTAITARGSELLKKMQCEMGGKNAAIIMNDADLEKAVPGVVQGAFGSTGQRCTATSRAIVEDGIYDEFMSTLIEQTSALKIGDGMDESKDVAPLSSRNQLETVLEYIGIGTEEGAKLTLGGHHLQDGEFADGYYVEPTIFEDVKPEMRIAQEEIFGPVLSVFKASGLQDAIRINNDVEFGLSSSIYTRDLVQAHEYINTSHNGMVHVNAPTLGGEVHLPFGGLGSSGIGQREQGTEGFDFFSETVTVYIDHSAGAKERSRFI</sequence>
<dbReference type="Gene3D" id="3.40.605.10">
    <property type="entry name" value="Aldehyde Dehydrogenase, Chain A, domain 1"/>
    <property type="match status" value="1"/>
</dbReference>
<gene>
    <name evidence="4" type="ORF">GKO46_13930</name>
    <name evidence="5" type="ORF">GKO48_12835</name>
</gene>
<dbReference type="GO" id="GO:0016620">
    <property type="term" value="F:oxidoreductase activity, acting on the aldehyde or oxo group of donors, NAD or NADP as acceptor"/>
    <property type="evidence" value="ECO:0007669"/>
    <property type="project" value="InterPro"/>
</dbReference>
<dbReference type="InterPro" id="IPR016161">
    <property type="entry name" value="Ald_DH/histidinol_DH"/>
</dbReference>
<keyword evidence="2" id="KW-0560">Oxidoreductase</keyword>
<accession>A0AAJ5ZFV3</accession>
<dbReference type="Gene3D" id="3.40.309.10">
    <property type="entry name" value="Aldehyde Dehydrogenase, Chain A, domain 2"/>
    <property type="match status" value="1"/>
</dbReference>
<reference evidence="6" key="3">
    <citation type="submission" date="2023-06" db="EMBL/GenBank/DDBJ databases">
        <title>Pangenomics reveal diversification of enzyme families and niche specialization in globally abundant SAR202 bacteria.</title>
        <authorList>
            <person name="Saw J.H.W."/>
        </authorList>
    </citation>
    <scope>NUCLEOTIDE SEQUENCE [LARGE SCALE GENOMIC DNA]</scope>
    <source>
        <strain evidence="6">JH1073</strain>
    </source>
</reference>
<dbReference type="InterPro" id="IPR016160">
    <property type="entry name" value="Ald_DH_CS_CYS"/>
</dbReference>
<dbReference type="SUPFAM" id="SSF53720">
    <property type="entry name" value="ALDH-like"/>
    <property type="match status" value="1"/>
</dbReference>
<evidence type="ECO:0000313" key="6">
    <source>
        <dbReference type="Proteomes" id="UP001219901"/>
    </source>
</evidence>
<dbReference type="AlphaFoldDB" id="A0AAJ5ZFV3"/>
<dbReference type="InterPro" id="IPR015590">
    <property type="entry name" value="Aldehyde_DH_dom"/>
</dbReference>
<organism evidence="5 6">
    <name type="scientific">Candidatus Lucifugimonas marina</name>
    <dbReference type="NCBI Taxonomy" id="3038979"/>
    <lineage>
        <taxon>Bacteria</taxon>
        <taxon>Bacillati</taxon>
        <taxon>Chloroflexota</taxon>
        <taxon>Dehalococcoidia</taxon>
        <taxon>SAR202 cluster</taxon>
        <taxon>Candidatus Lucifugimonadales</taxon>
        <taxon>Candidatus Lucifugimonadaceae</taxon>
        <taxon>Candidatus Lucifugimonas</taxon>
    </lineage>
</organism>
<evidence type="ECO:0000313" key="7">
    <source>
        <dbReference type="Proteomes" id="UP001321249"/>
    </source>
</evidence>
<keyword evidence="6" id="KW-1185">Reference proteome</keyword>
<dbReference type="RefSeq" id="WP_342827282.1">
    <property type="nucleotide sequence ID" value="NZ_CP046146.1"/>
</dbReference>
<dbReference type="EMBL" id="CP046147">
    <property type="protein sequence ID" value="WFG40453.1"/>
    <property type="molecule type" value="Genomic_DNA"/>
</dbReference>
<dbReference type="PANTHER" id="PTHR11699">
    <property type="entry name" value="ALDEHYDE DEHYDROGENASE-RELATED"/>
    <property type="match status" value="1"/>
</dbReference>
<feature type="domain" description="Aldehyde dehydrogenase" evidence="3">
    <location>
        <begin position="18"/>
        <end position="484"/>
    </location>
</feature>
<dbReference type="Proteomes" id="UP001219901">
    <property type="component" value="Chromosome"/>
</dbReference>
<reference evidence="5" key="2">
    <citation type="journal article" date="2023" name="Nat. Commun.">
        <title>Cultivation of marine bacteria of the SAR202 clade.</title>
        <authorList>
            <person name="Lim Y."/>
            <person name="Seo J.H."/>
            <person name="Giovannoni S.J."/>
            <person name="Kang I."/>
            <person name="Cho J.C."/>
        </authorList>
    </citation>
    <scope>NUCLEOTIDE SEQUENCE</scope>
    <source>
        <strain evidence="5">JH1073</strain>
    </source>
</reference>
<dbReference type="EMBL" id="WMBE01000009">
    <property type="protein sequence ID" value="MDG0868158.1"/>
    <property type="molecule type" value="Genomic_DNA"/>
</dbReference>
<dbReference type="InterPro" id="IPR016162">
    <property type="entry name" value="Ald_DH_N"/>
</dbReference>
<dbReference type="FunFam" id="3.40.605.10:FF:000007">
    <property type="entry name" value="NAD/NADP-dependent betaine aldehyde dehydrogenase"/>
    <property type="match status" value="1"/>
</dbReference>
<proteinExistence type="inferred from homology"/>
<dbReference type="PROSITE" id="PS00070">
    <property type="entry name" value="ALDEHYDE_DEHYDR_CYS"/>
    <property type="match status" value="1"/>
</dbReference>
<evidence type="ECO:0000256" key="2">
    <source>
        <dbReference type="ARBA" id="ARBA00023002"/>
    </source>
</evidence>
<evidence type="ECO:0000259" key="3">
    <source>
        <dbReference type="Pfam" id="PF00171"/>
    </source>
</evidence>
<evidence type="ECO:0000313" key="5">
    <source>
        <dbReference type="EMBL" id="WFG40453.1"/>
    </source>
</evidence>
<dbReference type="FunFam" id="3.40.309.10:FF:000012">
    <property type="entry name" value="Betaine aldehyde dehydrogenase"/>
    <property type="match status" value="1"/>
</dbReference>
<evidence type="ECO:0000256" key="1">
    <source>
        <dbReference type="ARBA" id="ARBA00009986"/>
    </source>
</evidence>
<name>A0AAJ5ZFV3_9CHLR</name>
<dbReference type="Pfam" id="PF00171">
    <property type="entry name" value="Aldedh"/>
    <property type="match status" value="1"/>
</dbReference>
<dbReference type="InterPro" id="IPR016163">
    <property type="entry name" value="Ald_DH_C"/>
</dbReference>